<accession>A0A8J7YDC0</accession>
<dbReference type="OrthoDB" id="23466at2157"/>
<dbReference type="Gene3D" id="2.20.25.90">
    <property type="entry name" value="ADC-like domains"/>
    <property type="match status" value="1"/>
</dbReference>
<evidence type="ECO:0000256" key="4">
    <source>
        <dbReference type="ARBA" id="ARBA00023002"/>
    </source>
</evidence>
<dbReference type="GO" id="GO:0015942">
    <property type="term" value="P:formate metabolic process"/>
    <property type="evidence" value="ECO:0007669"/>
    <property type="project" value="InterPro"/>
</dbReference>
<keyword evidence="2" id="KW-0004">4Fe-4S</keyword>
<dbReference type="NCBIfam" id="TIGR01591">
    <property type="entry name" value="Fdh-alpha"/>
    <property type="match status" value="1"/>
</dbReference>
<dbReference type="SMART" id="SM00926">
    <property type="entry name" value="Molybdop_Fe4S4"/>
    <property type="match status" value="1"/>
</dbReference>
<evidence type="ECO:0000313" key="9">
    <source>
        <dbReference type="EMBL" id="MBV0926169.1"/>
    </source>
</evidence>
<keyword evidence="6" id="KW-0411">Iron-sulfur</keyword>
<evidence type="ECO:0000256" key="6">
    <source>
        <dbReference type="ARBA" id="ARBA00023014"/>
    </source>
</evidence>
<dbReference type="Pfam" id="PF04879">
    <property type="entry name" value="Molybdop_Fe4S4"/>
    <property type="match status" value="1"/>
</dbReference>
<evidence type="ECO:0000256" key="1">
    <source>
        <dbReference type="ARBA" id="ARBA00010312"/>
    </source>
</evidence>
<feature type="region of interest" description="Disordered" evidence="7">
    <location>
        <begin position="773"/>
        <end position="803"/>
    </location>
</feature>
<evidence type="ECO:0000259" key="8">
    <source>
        <dbReference type="PROSITE" id="PS51669"/>
    </source>
</evidence>
<dbReference type="GO" id="GO:0016020">
    <property type="term" value="C:membrane"/>
    <property type="evidence" value="ECO:0007669"/>
    <property type="project" value="TreeGrafter"/>
</dbReference>
<dbReference type="SUPFAM" id="SSF53706">
    <property type="entry name" value="Formate dehydrogenase/DMSO reductase, domains 1-3"/>
    <property type="match status" value="1"/>
</dbReference>
<dbReference type="InterPro" id="IPR006478">
    <property type="entry name" value="Formate_DH_asu"/>
</dbReference>
<keyword evidence="3" id="KW-0479">Metal-binding</keyword>
<organism evidence="9 10">
    <name type="scientific">Haloarcula limicola</name>
    <dbReference type="NCBI Taxonomy" id="1429915"/>
    <lineage>
        <taxon>Archaea</taxon>
        <taxon>Methanobacteriati</taxon>
        <taxon>Methanobacteriota</taxon>
        <taxon>Stenosarchaea group</taxon>
        <taxon>Halobacteria</taxon>
        <taxon>Halobacteriales</taxon>
        <taxon>Haloarculaceae</taxon>
        <taxon>Haloarcula</taxon>
    </lineage>
</organism>
<feature type="region of interest" description="Disordered" evidence="7">
    <location>
        <begin position="1"/>
        <end position="33"/>
    </location>
</feature>
<dbReference type="InterPro" id="IPR041924">
    <property type="entry name" value="Formate_Dh-H_N"/>
</dbReference>
<dbReference type="Gene3D" id="3.40.228.10">
    <property type="entry name" value="Dimethylsulfoxide Reductase, domain 2"/>
    <property type="match status" value="1"/>
</dbReference>
<dbReference type="EMBL" id="JAHQXF010000003">
    <property type="protein sequence ID" value="MBV0926169.1"/>
    <property type="molecule type" value="Genomic_DNA"/>
</dbReference>
<reference evidence="9 10" key="1">
    <citation type="submission" date="2021-06" db="EMBL/GenBank/DDBJ databases">
        <title>New haloarchaea isolates fom saline soil.</title>
        <authorList>
            <person name="Duran-Viseras A."/>
            <person name="Sanchez-Porro C.S."/>
            <person name="Ventosa A."/>
        </authorList>
    </citation>
    <scope>NUCLEOTIDE SEQUENCE [LARGE SCALE GENOMIC DNA]</scope>
    <source>
        <strain evidence="9 10">JCM 183640</strain>
    </source>
</reference>
<dbReference type="InterPro" id="IPR027467">
    <property type="entry name" value="MopterinOxRdtase_cofactor_BS"/>
</dbReference>
<dbReference type="PANTHER" id="PTHR43105">
    <property type="entry name" value="RESPIRATORY NITRATE REDUCTASE"/>
    <property type="match status" value="1"/>
</dbReference>
<dbReference type="Pfam" id="PF01568">
    <property type="entry name" value="Molydop_binding"/>
    <property type="match status" value="1"/>
</dbReference>
<evidence type="ECO:0000256" key="2">
    <source>
        <dbReference type="ARBA" id="ARBA00022485"/>
    </source>
</evidence>
<dbReference type="PANTHER" id="PTHR43105:SF14">
    <property type="entry name" value="FORMATE DEHYDROGENASE H"/>
    <property type="match status" value="1"/>
</dbReference>
<dbReference type="InterPro" id="IPR009010">
    <property type="entry name" value="Asp_de-COase-like_dom_sf"/>
</dbReference>
<dbReference type="PROSITE" id="PS51669">
    <property type="entry name" value="4FE4S_MOW_BIS_MGD"/>
    <property type="match status" value="1"/>
</dbReference>
<name>A0A8J7YDC0_9EURY</name>
<sequence length="803" mass="88592">MTDDETPDTEKEGVAGFMARAREQAQSQAEDAVDEHVKPRAKDAVNEHVVRPFEHAVSDFAGNAMSEGRLFSVADAVSDYQLNEINVTDTTCEFCAVGCRFDVYSKDGEILGTRPNPDKAPINGISTCVKGKFSHSYVNSDDRLTQPLVKEDGEFREASWDEALSRVAEGLDEIREEDGPNALSFVASSKATNEDNYVMQRFAREVIGTNNIDNCNRLCHSSTVSGLSSTFGFGAASVGMEALEETDCYLLTGSNTTEAHPVLATRIKQNVKDNDADLFVFDPRKVQIAEYADQYSRVEPGYDTTWLNGLTRYIIENDLHDEEFIEERTTGFEQIEETVQKFTPEFVEEKAGVPPEEIANAAETIANADSCVFGWTLGLTEHSHGTENIYAIANLALVTGHIGNPKSGVSPFRGQNNVQGGGGDMGPLPNNFPGYQPVADEENRQKFADAYDMDVEDMPDEEGYRLTDMFLAVGEDDLRGMFIQGENPVTSEPNSGHAKKALEELDFLAVQDIFLTETAEYADVVLPATSSMESNGTYASSTRHVQLVKRVIDPVGNAKPDWQITKELAAEFGYEWEYDHPSDIMDEVNDLVPIYGGVTHERLENLDDGDGLQWPVWDEDHPGTPYTYEDEFQTPSGLAHMHVCDTVDPSETPDDDYPLVMTSGRVLYQYHTGTMTFREEGDMSYNDRSFVEIHPDTAAEYGVSQDDMLRITSRHGETTAMAQLTTRPSEGEIFIPMHYLEGGANNLTKEEPLDGPARTPEYKVTDVQIALAADADTDADGSVVRVSNPDTADETDADAPSDD</sequence>
<keyword evidence="10" id="KW-1185">Reference proteome</keyword>
<comment type="similarity">
    <text evidence="1">Belongs to the prokaryotic molybdopterin-containing oxidoreductase family.</text>
</comment>
<dbReference type="GO" id="GO:0003954">
    <property type="term" value="F:NADH dehydrogenase activity"/>
    <property type="evidence" value="ECO:0007669"/>
    <property type="project" value="TreeGrafter"/>
</dbReference>
<evidence type="ECO:0000256" key="3">
    <source>
        <dbReference type="ARBA" id="ARBA00022723"/>
    </source>
</evidence>
<evidence type="ECO:0000313" key="10">
    <source>
        <dbReference type="Proteomes" id="UP000766550"/>
    </source>
</evidence>
<dbReference type="GO" id="GO:0046872">
    <property type="term" value="F:metal ion binding"/>
    <property type="evidence" value="ECO:0007669"/>
    <property type="project" value="UniProtKB-KW"/>
</dbReference>
<dbReference type="Gene3D" id="2.40.40.20">
    <property type="match status" value="1"/>
</dbReference>
<dbReference type="PROSITE" id="PS00490">
    <property type="entry name" value="MOLYBDOPTERIN_PROK_2"/>
    <property type="match status" value="1"/>
</dbReference>
<keyword evidence="4" id="KW-0560">Oxidoreductase</keyword>
<dbReference type="AlphaFoldDB" id="A0A8J7YDC0"/>
<dbReference type="Pfam" id="PF00384">
    <property type="entry name" value="Molybdopterin"/>
    <property type="match status" value="1"/>
</dbReference>
<dbReference type="Proteomes" id="UP000766550">
    <property type="component" value="Unassembled WGS sequence"/>
</dbReference>
<dbReference type="RefSeq" id="WP_162318976.1">
    <property type="nucleotide sequence ID" value="NZ_JAHQXF010000003.1"/>
</dbReference>
<evidence type="ECO:0000256" key="7">
    <source>
        <dbReference type="SAM" id="MobiDB-lite"/>
    </source>
</evidence>
<dbReference type="SUPFAM" id="SSF50692">
    <property type="entry name" value="ADC-like"/>
    <property type="match status" value="1"/>
</dbReference>
<dbReference type="GO" id="GO:0022904">
    <property type="term" value="P:respiratory electron transport chain"/>
    <property type="evidence" value="ECO:0007669"/>
    <property type="project" value="TreeGrafter"/>
</dbReference>
<keyword evidence="5" id="KW-0408">Iron</keyword>
<evidence type="ECO:0000256" key="5">
    <source>
        <dbReference type="ARBA" id="ARBA00023004"/>
    </source>
</evidence>
<feature type="domain" description="4Fe-4S Mo/W bis-MGD-type" evidence="8">
    <location>
        <begin position="85"/>
        <end position="142"/>
    </location>
</feature>
<dbReference type="Gene3D" id="3.40.50.740">
    <property type="match status" value="1"/>
</dbReference>
<protein>
    <submittedName>
        <fullName evidence="9">Formate dehydrogenase subunit alpha</fullName>
    </submittedName>
</protein>
<dbReference type="CDD" id="cd02753">
    <property type="entry name" value="MopB_Formate-Dh-H"/>
    <property type="match status" value="1"/>
</dbReference>
<dbReference type="InterPro" id="IPR050123">
    <property type="entry name" value="Prok_molybdopt-oxidoreductase"/>
</dbReference>
<dbReference type="GO" id="GO:0043546">
    <property type="term" value="F:molybdopterin cofactor binding"/>
    <property type="evidence" value="ECO:0007669"/>
    <property type="project" value="InterPro"/>
</dbReference>
<gene>
    <name evidence="9" type="primary">fdhF</name>
    <name evidence="9" type="ORF">KTS45_18335</name>
</gene>
<comment type="caution">
    <text evidence="9">The sequence shown here is derived from an EMBL/GenBank/DDBJ whole genome shotgun (WGS) entry which is preliminary data.</text>
</comment>
<dbReference type="GO" id="GO:0008863">
    <property type="term" value="F:formate dehydrogenase (NAD+) activity"/>
    <property type="evidence" value="ECO:0007669"/>
    <property type="project" value="InterPro"/>
</dbReference>
<dbReference type="InterPro" id="IPR006655">
    <property type="entry name" value="Mopterin_OxRdtase_prok_CS"/>
</dbReference>
<feature type="compositionally biased region" description="Acidic residues" evidence="7">
    <location>
        <begin position="791"/>
        <end position="803"/>
    </location>
</feature>
<dbReference type="InterPro" id="IPR006963">
    <property type="entry name" value="Mopterin_OxRdtase_4Fe-4S_dom"/>
</dbReference>
<dbReference type="InterPro" id="IPR006657">
    <property type="entry name" value="MoPterin_dinucl-bd_dom"/>
</dbReference>
<dbReference type="PROSITE" id="PS00551">
    <property type="entry name" value="MOLYBDOPTERIN_PROK_1"/>
    <property type="match status" value="1"/>
</dbReference>
<dbReference type="InterPro" id="IPR006656">
    <property type="entry name" value="Mopterin_OxRdtase"/>
</dbReference>
<dbReference type="GO" id="GO:0051539">
    <property type="term" value="F:4 iron, 4 sulfur cluster binding"/>
    <property type="evidence" value="ECO:0007669"/>
    <property type="project" value="UniProtKB-KW"/>
</dbReference>
<proteinExistence type="inferred from homology"/>